<dbReference type="Gene3D" id="3.40.50.12660">
    <property type="match status" value="2"/>
</dbReference>
<dbReference type="PANTHER" id="PTHR48104">
    <property type="entry name" value="METACASPASE-4"/>
    <property type="match status" value="1"/>
</dbReference>
<dbReference type="AlphaFoldDB" id="A0A9P7B822"/>
<proteinExistence type="inferred from homology"/>
<feature type="compositionally biased region" description="Low complexity" evidence="4">
    <location>
        <begin position="106"/>
        <end position="121"/>
    </location>
</feature>
<evidence type="ECO:0000313" key="7">
    <source>
        <dbReference type="Proteomes" id="UP000777482"/>
    </source>
</evidence>
<feature type="compositionally biased region" description="Low complexity" evidence="4">
    <location>
        <begin position="13"/>
        <end position="24"/>
    </location>
</feature>
<keyword evidence="7" id="KW-1185">Reference proteome</keyword>
<dbReference type="GO" id="GO:0006915">
    <property type="term" value="P:apoptotic process"/>
    <property type="evidence" value="ECO:0007669"/>
    <property type="project" value="UniProtKB-KW"/>
</dbReference>
<dbReference type="GO" id="GO:0006508">
    <property type="term" value="P:proteolysis"/>
    <property type="evidence" value="ECO:0007669"/>
    <property type="project" value="UniProtKB-KW"/>
</dbReference>
<evidence type="ECO:0000313" key="6">
    <source>
        <dbReference type="EMBL" id="KAG0665432.1"/>
    </source>
</evidence>
<dbReference type="Proteomes" id="UP000777482">
    <property type="component" value="Unassembled WGS sequence"/>
</dbReference>
<gene>
    <name evidence="6" type="primary">MCA1</name>
    <name evidence="6" type="ORF">C6P46_006879</name>
</gene>
<evidence type="ECO:0000259" key="5">
    <source>
        <dbReference type="Pfam" id="PF00656"/>
    </source>
</evidence>
<dbReference type="InterPro" id="IPR029030">
    <property type="entry name" value="Caspase-like_dom_sf"/>
</dbReference>
<keyword evidence="2" id="KW-0053">Apoptosis</keyword>
<dbReference type="SUPFAM" id="SSF52129">
    <property type="entry name" value="Caspase-like"/>
    <property type="match status" value="1"/>
</dbReference>
<feature type="compositionally biased region" description="Pro residues" evidence="4">
    <location>
        <begin position="39"/>
        <end position="58"/>
    </location>
</feature>
<dbReference type="OrthoDB" id="3223806at2759"/>
<evidence type="ECO:0000256" key="1">
    <source>
        <dbReference type="ARBA" id="ARBA00009005"/>
    </source>
</evidence>
<feature type="region of interest" description="Disordered" evidence="4">
    <location>
        <begin position="1"/>
        <end position="80"/>
    </location>
</feature>
<feature type="region of interest" description="Disordered" evidence="4">
    <location>
        <begin position="106"/>
        <end position="164"/>
    </location>
</feature>
<name>A0A9P7B822_RHOMI</name>
<keyword evidence="6" id="KW-0645">Protease</keyword>
<evidence type="ECO:0000256" key="3">
    <source>
        <dbReference type="ARBA" id="ARBA00022807"/>
    </source>
</evidence>
<dbReference type="GO" id="GO:0005737">
    <property type="term" value="C:cytoplasm"/>
    <property type="evidence" value="ECO:0007669"/>
    <property type="project" value="TreeGrafter"/>
</dbReference>
<evidence type="ECO:0000256" key="4">
    <source>
        <dbReference type="SAM" id="MobiDB-lite"/>
    </source>
</evidence>
<reference evidence="6 7" key="1">
    <citation type="submission" date="2020-11" db="EMBL/GenBank/DDBJ databases">
        <title>Kefir isolates.</title>
        <authorList>
            <person name="Marcisauskas S."/>
            <person name="Kim Y."/>
            <person name="Blasche S."/>
        </authorList>
    </citation>
    <scope>NUCLEOTIDE SEQUENCE [LARGE SCALE GENOMIC DNA]</scope>
    <source>
        <strain evidence="6 7">KR</strain>
    </source>
</reference>
<feature type="domain" description="Peptidase C14 caspase" evidence="5">
    <location>
        <begin position="186"/>
        <end position="479"/>
    </location>
</feature>
<protein>
    <submittedName>
        <fullName evidence="6">Ca(2+)-dependent cysteine protease</fullName>
    </submittedName>
</protein>
<dbReference type="PANTHER" id="PTHR48104:SF30">
    <property type="entry name" value="METACASPASE-1"/>
    <property type="match status" value="1"/>
</dbReference>
<dbReference type="GO" id="GO:0004197">
    <property type="term" value="F:cysteine-type endopeptidase activity"/>
    <property type="evidence" value="ECO:0007669"/>
    <property type="project" value="InterPro"/>
</dbReference>
<accession>A0A9P7B822</accession>
<dbReference type="EMBL" id="PUHQ01000009">
    <property type="protein sequence ID" value="KAG0665432.1"/>
    <property type="molecule type" value="Genomic_DNA"/>
</dbReference>
<dbReference type="Pfam" id="PF00656">
    <property type="entry name" value="Peptidase_C14"/>
    <property type="match status" value="1"/>
</dbReference>
<organism evidence="6 7">
    <name type="scientific">Rhodotorula mucilaginosa</name>
    <name type="common">Yeast</name>
    <name type="synonym">Rhodotorula rubra</name>
    <dbReference type="NCBI Taxonomy" id="5537"/>
    <lineage>
        <taxon>Eukaryota</taxon>
        <taxon>Fungi</taxon>
        <taxon>Dikarya</taxon>
        <taxon>Basidiomycota</taxon>
        <taxon>Pucciniomycotina</taxon>
        <taxon>Microbotryomycetes</taxon>
        <taxon>Sporidiobolales</taxon>
        <taxon>Sporidiobolaceae</taxon>
        <taxon>Rhodotorula</taxon>
    </lineage>
</organism>
<evidence type="ECO:0000256" key="2">
    <source>
        <dbReference type="ARBA" id="ARBA00022703"/>
    </source>
</evidence>
<comment type="similarity">
    <text evidence="1">Belongs to the peptidase C14B family.</text>
</comment>
<comment type="caution">
    <text evidence="6">The sequence shown here is derived from an EMBL/GenBank/DDBJ whole genome shotgun (WGS) entry which is preliminary data.</text>
</comment>
<dbReference type="InterPro" id="IPR011600">
    <property type="entry name" value="Pept_C14_caspase"/>
</dbReference>
<keyword evidence="3" id="KW-0378">Hydrolase</keyword>
<sequence>MSYPGAGYHSYKQQRVQQQQQQNYGPPPGQYGGGGGYGGPPPVSYGSYPGPPPGPPPGQYGSPYGAPPPPGQYGGGGGGGYDAPLGQYGGGGGGYDAGKSAGYEAGYQQQMPHPNPYQHQYQPPPAIAGGNPYPQQYSSPAGPPPTHYGRPSQQFEGPAQYQGGQFDMHFAPPQQMAGYYSNLSGRRKALCIGINYAGTSSELRGCHNDAENVATFLCERYNYRREDIVMLLDKPGANMMSIPTRDNMIRAMQWLVKDAQPNDSLFFHYSGHGGQTKATEGDEVDGEDETIYPLDFKTAGMIVDNDLHRLLVRPLPRGCRLTAIFDCCHSGSALDLPYTYSTQGKLKEPNMLADAGSGALGAATSYMRGDIGGVLKSVMSVGKRVMNGDKAHNVTLQTRSSDADVISWSGCKDSQTSADTSMQGQATGAMSWAFITSLTKFPQQTYLLVHLSDDVCQLLNTIRDELRGKFGQKPQLACSHELDLNLIFAA</sequence>
<keyword evidence="3" id="KW-0788">Thiol protease</keyword>
<dbReference type="InterPro" id="IPR050452">
    <property type="entry name" value="Metacaspase"/>
</dbReference>